<dbReference type="EMBL" id="JAVDQH010000004">
    <property type="protein sequence ID" value="MDR6243467.1"/>
    <property type="molecule type" value="Genomic_DNA"/>
</dbReference>
<organism evidence="2 3">
    <name type="scientific">Paenibacillus hunanensis</name>
    <dbReference type="NCBI Taxonomy" id="539262"/>
    <lineage>
        <taxon>Bacteria</taxon>
        <taxon>Bacillati</taxon>
        <taxon>Bacillota</taxon>
        <taxon>Bacilli</taxon>
        <taxon>Bacillales</taxon>
        <taxon>Paenibacillaceae</taxon>
        <taxon>Paenibacillus</taxon>
    </lineage>
</organism>
<keyword evidence="1" id="KW-1133">Transmembrane helix</keyword>
<proteinExistence type="predicted"/>
<dbReference type="RefSeq" id="WP_188773653.1">
    <property type="nucleotide sequence ID" value="NZ_BMMB01000001.1"/>
</dbReference>
<comment type="caution">
    <text evidence="2">The sequence shown here is derived from an EMBL/GenBank/DDBJ whole genome shotgun (WGS) entry which is preliminary data.</text>
</comment>
<keyword evidence="3" id="KW-1185">Reference proteome</keyword>
<evidence type="ECO:0000256" key="1">
    <source>
        <dbReference type="SAM" id="Phobius"/>
    </source>
</evidence>
<keyword evidence="1" id="KW-0472">Membrane</keyword>
<sequence length="116" mass="13467">MDEDLKRVIFTFASVAVLISVIYLLAHLSTWTGNRSRKKQIKKLFPLDAELSQEQRAFLLSDLAHTIVFLKSEFDDEPQKAERVADHLQLLLTKLQDEKLSESDINQLNSIYKHRL</sequence>
<gene>
    <name evidence="2" type="ORF">JOC58_001354</name>
</gene>
<accession>A0ABU1IW30</accession>
<protein>
    <submittedName>
        <fullName evidence="2">Uncharacterized protein</fullName>
    </submittedName>
</protein>
<keyword evidence="1" id="KW-0812">Transmembrane</keyword>
<evidence type="ECO:0000313" key="3">
    <source>
        <dbReference type="Proteomes" id="UP001185028"/>
    </source>
</evidence>
<evidence type="ECO:0000313" key="2">
    <source>
        <dbReference type="EMBL" id="MDR6243467.1"/>
    </source>
</evidence>
<dbReference type="Proteomes" id="UP001185028">
    <property type="component" value="Unassembled WGS sequence"/>
</dbReference>
<reference evidence="2 3" key="1">
    <citation type="submission" date="2023-07" db="EMBL/GenBank/DDBJ databases">
        <title>Genomic Encyclopedia of Type Strains, Phase IV (KMG-IV): sequencing the most valuable type-strain genomes for metagenomic binning, comparative biology and taxonomic classification.</title>
        <authorList>
            <person name="Goeker M."/>
        </authorList>
    </citation>
    <scope>NUCLEOTIDE SEQUENCE [LARGE SCALE GENOMIC DNA]</scope>
    <source>
        <strain evidence="2 3">DSM 22170</strain>
    </source>
</reference>
<name>A0ABU1IW30_9BACL</name>
<feature type="transmembrane region" description="Helical" evidence="1">
    <location>
        <begin position="12"/>
        <end position="33"/>
    </location>
</feature>